<dbReference type="AlphaFoldDB" id="A0A1E4SIK4"/>
<gene>
    <name evidence="2" type="ORF">CANTADRAFT_6469</name>
</gene>
<evidence type="ECO:0000256" key="1">
    <source>
        <dbReference type="SAM" id="MobiDB-lite"/>
    </source>
</evidence>
<keyword evidence="3" id="KW-1185">Reference proteome</keyword>
<dbReference type="Proteomes" id="UP000094285">
    <property type="component" value="Unassembled WGS sequence"/>
</dbReference>
<sequence length="99" mass="10486">MGSCVSKDKNAEAATSAARTRPATKPVAGARTGKSSRGADASEAGKRLGGSESSDEPTTARDAVARAAEERYNKQQAQLRESKDKLKTMSKMSKLEKKL</sequence>
<dbReference type="EMBL" id="KV453912">
    <property type="protein sequence ID" value="ODV79328.1"/>
    <property type="molecule type" value="Genomic_DNA"/>
</dbReference>
<name>A0A1E4SIK4_9ASCO</name>
<organism evidence="2 3">
    <name type="scientific">Suhomyces tanzawaensis NRRL Y-17324</name>
    <dbReference type="NCBI Taxonomy" id="984487"/>
    <lineage>
        <taxon>Eukaryota</taxon>
        <taxon>Fungi</taxon>
        <taxon>Dikarya</taxon>
        <taxon>Ascomycota</taxon>
        <taxon>Saccharomycotina</taxon>
        <taxon>Pichiomycetes</taxon>
        <taxon>Debaryomycetaceae</taxon>
        <taxon>Suhomyces</taxon>
    </lineage>
</organism>
<reference evidence="3" key="1">
    <citation type="submission" date="2016-05" db="EMBL/GenBank/DDBJ databases">
        <title>Comparative genomics of biotechnologically important yeasts.</title>
        <authorList>
            <consortium name="DOE Joint Genome Institute"/>
            <person name="Riley R."/>
            <person name="Haridas S."/>
            <person name="Wolfe K.H."/>
            <person name="Lopes M.R."/>
            <person name="Hittinger C.T."/>
            <person name="Goker M."/>
            <person name="Salamov A."/>
            <person name="Wisecaver J."/>
            <person name="Long T.M."/>
            <person name="Aerts A.L."/>
            <person name="Barry K."/>
            <person name="Choi C."/>
            <person name="Clum A."/>
            <person name="Coughlan A.Y."/>
            <person name="Deshpande S."/>
            <person name="Douglass A.P."/>
            <person name="Hanson S.J."/>
            <person name="Klenk H.-P."/>
            <person name="Labutti K."/>
            <person name="Lapidus A."/>
            <person name="Lindquist E."/>
            <person name="Lipzen A."/>
            <person name="Meier-Kolthoff J.P."/>
            <person name="Ohm R.A."/>
            <person name="Otillar R.P."/>
            <person name="Pangilinan J."/>
            <person name="Peng Y."/>
            <person name="Rokas A."/>
            <person name="Rosa C.A."/>
            <person name="Scheuner C."/>
            <person name="Sibirny A.A."/>
            <person name="Slot J.C."/>
            <person name="Stielow J.B."/>
            <person name="Sun H."/>
            <person name="Kurtzman C.P."/>
            <person name="Blackwell M."/>
            <person name="Grigoriev I.V."/>
            <person name="Jeffries T.W."/>
        </authorList>
    </citation>
    <scope>NUCLEOTIDE SEQUENCE [LARGE SCALE GENOMIC DNA]</scope>
    <source>
        <strain evidence="3">NRRL Y-17324</strain>
    </source>
</reference>
<evidence type="ECO:0000313" key="3">
    <source>
        <dbReference type="Proteomes" id="UP000094285"/>
    </source>
</evidence>
<feature type="compositionally biased region" description="Low complexity" evidence="1">
    <location>
        <begin position="12"/>
        <end position="24"/>
    </location>
</feature>
<proteinExistence type="predicted"/>
<dbReference type="RefSeq" id="XP_020064450.1">
    <property type="nucleotide sequence ID" value="XM_020210897.1"/>
</dbReference>
<dbReference type="GeneID" id="30985033"/>
<accession>A0A1E4SIK4</accession>
<feature type="compositionally biased region" description="Basic and acidic residues" evidence="1">
    <location>
        <begin position="63"/>
        <end position="73"/>
    </location>
</feature>
<feature type="region of interest" description="Disordered" evidence="1">
    <location>
        <begin position="1"/>
        <end position="99"/>
    </location>
</feature>
<feature type="compositionally biased region" description="Basic and acidic residues" evidence="1">
    <location>
        <begin position="1"/>
        <end position="11"/>
    </location>
</feature>
<protein>
    <submittedName>
        <fullName evidence="2">Uncharacterized protein</fullName>
    </submittedName>
</protein>
<feature type="compositionally biased region" description="Basic and acidic residues" evidence="1">
    <location>
        <begin position="80"/>
        <end position="99"/>
    </location>
</feature>
<evidence type="ECO:0000313" key="2">
    <source>
        <dbReference type="EMBL" id="ODV79328.1"/>
    </source>
</evidence>